<feature type="non-terminal residue" evidence="1">
    <location>
        <position position="1"/>
    </location>
</feature>
<name>X1D5Q7_9ZZZZ</name>
<evidence type="ECO:0000313" key="1">
    <source>
        <dbReference type="EMBL" id="GAH15527.1"/>
    </source>
</evidence>
<reference evidence="1" key="1">
    <citation type="journal article" date="2014" name="Front. Microbiol.">
        <title>High frequency of phylogenetically diverse reductive dehalogenase-homologous genes in deep subseafloor sedimentary metagenomes.</title>
        <authorList>
            <person name="Kawai M."/>
            <person name="Futagami T."/>
            <person name="Toyoda A."/>
            <person name="Takaki Y."/>
            <person name="Nishi S."/>
            <person name="Hori S."/>
            <person name="Arai W."/>
            <person name="Tsubouchi T."/>
            <person name="Morono Y."/>
            <person name="Uchiyama I."/>
            <person name="Ito T."/>
            <person name="Fujiyama A."/>
            <person name="Inagaki F."/>
            <person name="Takami H."/>
        </authorList>
    </citation>
    <scope>NUCLEOTIDE SEQUENCE</scope>
    <source>
        <strain evidence="1">Expedition CK06-06</strain>
    </source>
</reference>
<dbReference type="EMBL" id="BART01038250">
    <property type="protein sequence ID" value="GAH15527.1"/>
    <property type="molecule type" value="Genomic_DNA"/>
</dbReference>
<gene>
    <name evidence="1" type="ORF">S01H4_63546</name>
</gene>
<comment type="caution">
    <text evidence="1">The sequence shown here is derived from an EMBL/GenBank/DDBJ whole genome shotgun (WGS) entry which is preliminary data.</text>
</comment>
<dbReference type="AlphaFoldDB" id="X1D5Q7"/>
<accession>X1D5Q7</accession>
<sequence length="37" mass="4417">TYFFVPWQLHVYVGWFSCVAYQGAFDLIKDVKKFAEI</sequence>
<protein>
    <submittedName>
        <fullName evidence="1">Uncharacterized protein</fullName>
    </submittedName>
</protein>
<organism evidence="1">
    <name type="scientific">marine sediment metagenome</name>
    <dbReference type="NCBI Taxonomy" id="412755"/>
    <lineage>
        <taxon>unclassified sequences</taxon>
        <taxon>metagenomes</taxon>
        <taxon>ecological metagenomes</taxon>
    </lineage>
</organism>
<proteinExistence type="predicted"/>